<keyword evidence="1" id="KW-0472">Membrane</keyword>
<feature type="transmembrane region" description="Helical" evidence="1">
    <location>
        <begin position="192"/>
        <end position="210"/>
    </location>
</feature>
<evidence type="ECO:0000313" key="3">
    <source>
        <dbReference type="Proteomes" id="UP000249547"/>
    </source>
</evidence>
<keyword evidence="3" id="KW-1185">Reference proteome</keyword>
<keyword evidence="1" id="KW-1133">Transmembrane helix</keyword>
<accession>A0A327QAZ1</accession>
<feature type="transmembrane region" description="Helical" evidence="1">
    <location>
        <begin position="222"/>
        <end position="240"/>
    </location>
</feature>
<comment type="caution">
    <text evidence="2">The sequence shown here is derived from an EMBL/GenBank/DDBJ whole genome shotgun (WGS) entry which is preliminary data.</text>
</comment>
<keyword evidence="1" id="KW-0812">Transmembrane</keyword>
<evidence type="ECO:0000313" key="2">
    <source>
        <dbReference type="EMBL" id="RAJ00373.1"/>
    </source>
</evidence>
<protein>
    <submittedName>
        <fullName evidence="2">Uncharacterized protein</fullName>
    </submittedName>
</protein>
<evidence type="ECO:0000256" key="1">
    <source>
        <dbReference type="SAM" id="Phobius"/>
    </source>
</evidence>
<gene>
    <name evidence="2" type="ORF">LX64_04077</name>
</gene>
<reference evidence="2 3" key="1">
    <citation type="submission" date="2018-06" db="EMBL/GenBank/DDBJ databases">
        <title>Genomic Encyclopedia of Archaeal and Bacterial Type Strains, Phase II (KMG-II): from individual species to whole genera.</title>
        <authorList>
            <person name="Goeker M."/>
        </authorList>
    </citation>
    <scope>NUCLEOTIDE SEQUENCE [LARGE SCALE GENOMIC DNA]</scope>
    <source>
        <strain evidence="2 3">DSM 23857</strain>
    </source>
</reference>
<dbReference type="EMBL" id="QLLL01000008">
    <property type="protein sequence ID" value="RAJ00373.1"/>
    <property type="molecule type" value="Genomic_DNA"/>
</dbReference>
<name>A0A327QAZ1_9BACT</name>
<dbReference type="AlphaFoldDB" id="A0A327QAZ1"/>
<organism evidence="2 3">
    <name type="scientific">Chitinophaga skermanii</name>
    <dbReference type="NCBI Taxonomy" id="331697"/>
    <lineage>
        <taxon>Bacteria</taxon>
        <taxon>Pseudomonadati</taxon>
        <taxon>Bacteroidota</taxon>
        <taxon>Chitinophagia</taxon>
        <taxon>Chitinophagales</taxon>
        <taxon>Chitinophagaceae</taxon>
        <taxon>Chitinophaga</taxon>
    </lineage>
</organism>
<proteinExistence type="predicted"/>
<feature type="transmembrane region" description="Helical" evidence="1">
    <location>
        <begin position="127"/>
        <end position="147"/>
    </location>
</feature>
<dbReference type="Proteomes" id="UP000249547">
    <property type="component" value="Unassembled WGS sequence"/>
</dbReference>
<dbReference type="RefSeq" id="WP_111599495.1">
    <property type="nucleotide sequence ID" value="NZ_QLLL01000008.1"/>
</dbReference>
<sequence length="249" mass="28607">MHNDKLLQLNNKALLSIIYLEADFSTEKVKTAYNILQERGINGKLAAINEQKTIQHYIEHDPAFLEQVNPLSTFYYIKNFGTKPLWQHYLLNVYAYFVLLILLAAGLFSFLSVSATGLILIQDIEDAYGVISSMFFEGAALGILLLMLYKRRKYAPLLMLLNLTIVFAYHVMNPNFYTPGCNILGNLVERPGLLMAIICFPLFFHKKLLMECNNSKAWLVKNYVRLMPFAVGLGLIYRYLLLPYIVLYL</sequence>
<feature type="transmembrane region" description="Helical" evidence="1">
    <location>
        <begin position="93"/>
        <end position="121"/>
    </location>
</feature>
<feature type="transmembrane region" description="Helical" evidence="1">
    <location>
        <begin position="154"/>
        <end position="172"/>
    </location>
</feature>